<reference evidence="3 4" key="1">
    <citation type="submission" date="2016-03" db="EMBL/GenBank/DDBJ databases">
        <authorList>
            <person name="Ploux O."/>
        </authorList>
    </citation>
    <scope>NUCLEOTIDE SEQUENCE [LARGE SCALE GENOMIC DNA]</scope>
    <source>
        <strain evidence="3 4">BER2</strain>
    </source>
</reference>
<dbReference type="InterPro" id="IPR015590">
    <property type="entry name" value="Aldehyde_DH_dom"/>
</dbReference>
<dbReference type="InterPro" id="IPR016161">
    <property type="entry name" value="Ald_DH/histidinol_DH"/>
</dbReference>
<organism evidence="3 4">
    <name type="scientific">Bdellovibrio bacteriovorus</name>
    <dbReference type="NCBI Taxonomy" id="959"/>
    <lineage>
        <taxon>Bacteria</taxon>
        <taxon>Pseudomonadati</taxon>
        <taxon>Bdellovibrionota</taxon>
        <taxon>Bdellovibrionia</taxon>
        <taxon>Bdellovibrionales</taxon>
        <taxon>Pseudobdellovibrionaceae</taxon>
        <taxon>Bdellovibrio</taxon>
    </lineage>
</organism>
<dbReference type="RefSeq" id="WP_063243661.1">
    <property type="nucleotide sequence ID" value="NZ_LUKF01000014.1"/>
</dbReference>
<sequence>MELSNFIGGEFVPAESKNTFAKFNPFTGEVLAQVSSSDAMDVIKALQPAKKAATSFKDSSLEQRATYLKSLAQILQENADQIAYDEALHQGLPHAFVLKNNVEVSIRILQETAEALLQLQDPKMLYQPSGIVGIITAWSCSLRLVVERLAPALAAGNVVLVKVSEQSPITAKILGEALQKAQIPAGIVNILQGNAEVAQIIAGHPSIRAVTAAGKTSTLEAIAKTALPQFKKLQLSGGAKNPSAVLADTDYKNLLPEILRPFLIGQGQMCWNISRLFVLESFAPDFLEAVKNYFADLKPLKDPRGSEVWTPLISQSSVSHIDEKIKFGVSEHGKVFVGGNVEGVGFFYKPTVMLDLPNCSVLQQDELHGPLLLITAVKYQHEIQKWANTSYVAHSSVVWGPSEKVMKVVSALDTAHVWVNSWMNGETTTIFGHKQSSFGNLDMSWNGSFYSDVKKLAGT</sequence>
<dbReference type="InterPro" id="IPR016163">
    <property type="entry name" value="Ald_DH_C"/>
</dbReference>
<keyword evidence="1" id="KW-0560">Oxidoreductase</keyword>
<comment type="caution">
    <text evidence="3">The sequence shown here is derived from an EMBL/GenBank/DDBJ whole genome shotgun (WGS) entry which is preliminary data.</text>
</comment>
<evidence type="ECO:0000313" key="3">
    <source>
        <dbReference type="EMBL" id="KYG63298.1"/>
    </source>
</evidence>
<dbReference type="PANTHER" id="PTHR11699">
    <property type="entry name" value="ALDEHYDE DEHYDROGENASE-RELATED"/>
    <property type="match status" value="1"/>
</dbReference>
<dbReference type="Gene3D" id="3.40.309.10">
    <property type="entry name" value="Aldehyde Dehydrogenase, Chain A, domain 2"/>
    <property type="match status" value="1"/>
</dbReference>
<name>A0A150WI71_BDEBC</name>
<protein>
    <submittedName>
        <fullName evidence="3">2-hydroxymuconic semialdehyde dehydrogenase</fullName>
    </submittedName>
</protein>
<dbReference type="Proteomes" id="UP000075391">
    <property type="component" value="Unassembled WGS sequence"/>
</dbReference>
<feature type="domain" description="Aldehyde dehydrogenase" evidence="2">
    <location>
        <begin position="11"/>
        <end position="455"/>
    </location>
</feature>
<dbReference type="EMBL" id="LUKF01000014">
    <property type="protein sequence ID" value="KYG63298.1"/>
    <property type="molecule type" value="Genomic_DNA"/>
</dbReference>
<dbReference type="InterPro" id="IPR016162">
    <property type="entry name" value="Ald_DH_N"/>
</dbReference>
<dbReference type="Gene3D" id="3.40.605.10">
    <property type="entry name" value="Aldehyde Dehydrogenase, Chain A, domain 1"/>
    <property type="match status" value="1"/>
</dbReference>
<evidence type="ECO:0000313" key="4">
    <source>
        <dbReference type="Proteomes" id="UP000075391"/>
    </source>
</evidence>
<evidence type="ECO:0000256" key="1">
    <source>
        <dbReference type="ARBA" id="ARBA00023002"/>
    </source>
</evidence>
<evidence type="ECO:0000259" key="2">
    <source>
        <dbReference type="Pfam" id="PF00171"/>
    </source>
</evidence>
<dbReference type="AlphaFoldDB" id="A0A150WI71"/>
<dbReference type="Pfam" id="PF00171">
    <property type="entry name" value="Aldedh"/>
    <property type="match status" value="1"/>
</dbReference>
<dbReference type="GO" id="GO:0016620">
    <property type="term" value="F:oxidoreductase activity, acting on the aldehyde or oxo group of donors, NAD or NADP as acceptor"/>
    <property type="evidence" value="ECO:0007669"/>
    <property type="project" value="InterPro"/>
</dbReference>
<dbReference type="SUPFAM" id="SSF53720">
    <property type="entry name" value="ALDH-like"/>
    <property type="match status" value="1"/>
</dbReference>
<accession>A0A150WI71</accession>
<dbReference type="OrthoDB" id="9762913at2"/>
<gene>
    <name evidence="3" type="ORF">AZI85_04505</name>
</gene>
<proteinExistence type="predicted"/>